<gene>
    <name evidence="2" type="ORF">DXH78_16390</name>
</gene>
<feature type="domain" description="DUF1214" evidence="1">
    <location>
        <begin position="72"/>
        <end position="169"/>
    </location>
</feature>
<evidence type="ECO:0000313" key="3">
    <source>
        <dbReference type="Proteomes" id="UP000263993"/>
    </source>
</evidence>
<reference evidence="3" key="1">
    <citation type="submission" date="2018-08" db="EMBL/GenBank/DDBJ databases">
        <authorList>
            <person name="Kim S.-J."/>
            <person name="Jung G.-Y."/>
        </authorList>
    </citation>
    <scope>NUCLEOTIDE SEQUENCE [LARGE SCALE GENOMIC DNA]</scope>
    <source>
        <strain evidence="3">GY_H</strain>
    </source>
</reference>
<dbReference type="AlphaFoldDB" id="A0A371B3P4"/>
<dbReference type="Gene3D" id="2.60.120.600">
    <property type="entry name" value="Domain of unknown function DUF1214, C-terminal domain"/>
    <property type="match status" value="1"/>
</dbReference>
<dbReference type="PANTHER" id="PTHR36509:SF2">
    <property type="entry name" value="BLL3101 PROTEIN"/>
    <property type="match status" value="1"/>
</dbReference>
<name>A0A371B3P4_9BRAD</name>
<dbReference type="Pfam" id="PF06742">
    <property type="entry name" value="DUF1214"/>
    <property type="match status" value="1"/>
</dbReference>
<keyword evidence="3" id="KW-1185">Reference proteome</keyword>
<dbReference type="OrthoDB" id="7837485at2"/>
<dbReference type="PANTHER" id="PTHR36509">
    <property type="entry name" value="BLL3101 PROTEIN"/>
    <property type="match status" value="1"/>
</dbReference>
<dbReference type="PIRSF" id="PIRSF009471">
    <property type="entry name" value="UCP009471"/>
    <property type="match status" value="1"/>
</dbReference>
<proteinExistence type="predicted"/>
<accession>A0A371B3P4</accession>
<comment type="caution">
    <text evidence="2">The sequence shown here is derived from an EMBL/GenBank/DDBJ whole genome shotgun (WGS) entry which is preliminary data.</text>
</comment>
<dbReference type="RefSeq" id="WP_115518293.1">
    <property type="nucleotide sequence ID" value="NZ_QRGO01000002.1"/>
</dbReference>
<sequence length="200" mass="21213">MRLLTSTLFALIIAGAVGLGLTYFALTRGAAFGALTIGSWTAWPKTGTADADPYARASIARTGQLPVALGDGVSFTAKNDDTGKPLDGRCDVVLSGVTPAARFWTLSLYNNDGELIANSVDRYGFSSQEILRRADGSFEITVSPRANSGNWLPTGGIDHYTLVLRLYDTAVGVATKAGREVPMPAIETRTCPEDPTRSKP</sequence>
<dbReference type="SUPFAM" id="SSF160935">
    <property type="entry name" value="VPA0735-like"/>
    <property type="match status" value="1"/>
</dbReference>
<evidence type="ECO:0000259" key="1">
    <source>
        <dbReference type="Pfam" id="PF06742"/>
    </source>
</evidence>
<dbReference type="Proteomes" id="UP000263993">
    <property type="component" value="Unassembled WGS sequence"/>
</dbReference>
<dbReference type="EMBL" id="QRGO01000002">
    <property type="protein sequence ID" value="RDV02170.1"/>
    <property type="molecule type" value="Genomic_DNA"/>
</dbReference>
<evidence type="ECO:0000313" key="2">
    <source>
        <dbReference type="EMBL" id="RDV02170.1"/>
    </source>
</evidence>
<dbReference type="InterPro" id="IPR012038">
    <property type="entry name" value="UCP009471"/>
</dbReference>
<dbReference type="InterPro" id="IPR037049">
    <property type="entry name" value="DUF1214_C_sf"/>
</dbReference>
<protein>
    <submittedName>
        <fullName evidence="2">DUF1214 domain-containing protein</fullName>
    </submittedName>
</protein>
<organism evidence="2 3">
    <name type="scientific">Undibacter mobilis</name>
    <dbReference type="NCBI Taxonomy" id="2292256"/>
    <lineage>
        <taxon>Bacteria</taxon>
        <taxon>Pseudomonadati</taxon>
        <taxon>Pseudomonadota</taxon>
        <taxon>Alphaproteobacteria</taxon>
        <taxon>Hyphomicrobiales</taxon>
        <taxon>Nitrobacteraceae</taxon>
        <taxon>Undibacter</taxon>
    </lineage>
</organism>
<dbReference type="InterPro" id="IPR010621">
    <property type="entry name" value="DUF1214"/>
</dbReference>